<accession>A0A6D2IBV7</accession>
<comment type="caution">
    <text evidence="2">The sequence shown here is derived from an EMBL/GenBank/DDBJ whole genome shotgun (WGS) entry which is preliminary data.</text>
</comment>
<dbReference type="EMBL" id="CACVBM020000865">
    <property type="protein sequence ID" value="CAA7024072.1"/>
    <property type="molecule type" value="Genomic_DNA"/>
</dbReference>
<dbReference type="Proteomes" id="UP000467841">
    <property type="component" value="Unassembled WGS sequence"/>
</dbReference>
<evidence type="ECO:0000256" key="1">
    <source>
        <dbReference type="SAM" id="SignalP"/>
    </source>
</evidence>
<name>A0A6D2IBV7_9BRAS</name>
<dbReference type="AlphaFoldDB" id="A0A6D2IBV7"/>
<evidence type="ECO:0000313" key="2">
    <source>
        <dbReference type="EMBL" id="CAA7024072.1"/>
    </source>
</evidence>
<dbReference type="InterPro" id="IPR019308">
    <property type="entry name" value="TMEM214"/>
</dbReference>
<feature type="signal peptide" evidence="1">
    <location>
        <begin position="1"/>
        <end position="18"/>
    </location>
</feature>
<sequence length="86" mass="9988">MNKFQYLIFLSLVYETSADWIKKLQTNTHSNFVVWSLDRILKEDAHVAARVVGLAMVLRSKPDALKLSMLMWRPKYHGEDKLPLVA</sequence>
<evidence type="ECO:0000313" key="3">
    <source>
        <dbReference type="Proteomes" id="UP000467841"/>
    </source>
</evidence>
<proteinExistence type="predicted"/>
<reference evidence="2" key="1">
    <citation type="submission" date="2020-01" db="EMBL/GenBank/DDBJ databases">
        <authorList>
            <person name="Mishra B."/>
        </authorList>
    </citation>
    <scope>NUCLEOTIDE SEQUENCE [LARGE SCALE GENOMIC DNA]</scope>
</reference>
<dbReference type="PANTHER" id="PTHR13448:SF10">
    <property type="entry name" value="GCF C-TERMINAL DOMAIN-CONTAINING PROTEIN"/>
    <property type="match status" value="1"/>
</dbReference>
<keyword evidence="3" id="KW-1185">Reference proteome</keyword>
<feature type="chain" id="PRO_5025549768" evidence="1">
    <location>
        <begin position="19"/>
        <end position="86"/>
    </location>
</feature>
<protein>
    <submittedName>
        <fullName evidence="2">Uncharacterized protein</fullName>
    </submittedName>
</protein>
<gene>
    <name evidence="2" type="ORF">MERR_LOCUS11307</name>
</gene>
<dbReference type="GO" id="GO:0005794">
    <property type="term" value="C:Golgi apparatus"/>
    <property type="evidence" value="ECO:0007669"/>
    <property type="project" value="TreeGrafter"/>
</dbReference>
<dbReference type="PANTHER" id="PTHR13448">
    <property type="entry name" value="TRANSMEMBRANE PROTEIN 214"/>
    <property type="match status" value="1"/>
</dbReference>
<organism evidence="2 3">
    <name type="scientific">Microthlaspi erraticum</name>
    <dbReference type="NCBI Taxonomy" id="1685480"/>
    <lineage>
        <taxon>Eukaryota</taxon>
        <taxon>Viridiplantae</taxon>
        <taxon>Streptophyta</taxon>
        <taxon>Embryophyta</taxon>
        <taxon>Tracheophyta</taxon>
        <taxon>Spermatophyta</taxon>
        <taxon>Magnoliopsida</taxon>
        <taxon>eudicotyledons</taxon>
        <taxon>Gunneridae</taxon>
        <taxon>Pentapetalae</taxon>
        <taxon>rosids</taxon>
        <taxon>malvids</taxon>
        <taxon>Brassicales</taxon>
        <taxon>Brassicaceae</taxon>
        <taxon>Coluteocarpeae</taxon>
        <taxon>Microthlaspi</taxon>
    </lineage>
</organism>
<dbReference type="GO" id="GO:0005783">
    <property type="term" value="C:endoplasmic reticulum"/>
    <property type="evidence" value="ECO:0007669"/>
    <property type="project" value="TreeGrafter"/>
</dbReference>
<keyword evidence="1" id="KW-0732">Signal</keyword>